<evidence type="ECO:0000256" key="6">
    <source>
        <dbReference type="RuleBase" id="RU000394"/>
    </source>
</evidence>
<feature type="region of interest" description="Disordered" evidence="8">
    <location>
        <begin position="425"/>
        <end position="528"/>
    </location>
</feature>
<keyword evidence="4 5" id="KW-0505">Motor protein</keyword>
<accession>A0A7S1AEL6</accession>
<organism evidence="10">
    <name type="scientific">Noctiluca scintillans</name>
    <name type="common">Sea sparkle</name>
    <name type="synonym">Red tide dinoflagellate</name>
    <dbReference type="NCBI Taxonomy" id="2966"/>
    <lineage>
        <taxon>Eukaryota</taxon>
        <taxon>Sar</taxon>
        <taxon>Alveolata</taxon>
        <taxon>Dinophyceae</taxon>
        <taxon>Noctilucales</taxon>
        <taxon>Noctilucaceae</taxon>
        <taxon>Noctiluca</taxon>
    </lineage>
</organism>
<feature type="domain" description="Kinesin motor" evidence="9">
    <location>
        <begin position="31"/>
        <end position="342"/>
    </location>
</feature>
<gene>
    <name evidence="10" type="ORF">NSCI0253_LOCUS25271</name>
</gene>
<feature type="compositionally biased region" description="Basic and acidic residues" evidence="8">
    <location>
        <begin position="518"/>
        <end position="527"/>
    </location>
</feature>
<keyword evidence="6" id="KW-0493">Microtubule</keyword>
<reference evidence="10" key="1">
    <citation type="submission" date="2021-01" db="EMBL/GenBank/DDBJ databases">
        <authorList>
            <person name="Corre E."/>
            <person name="Pelletier E."/>
            <person name="Niang G."/>
            <person name="Scheremetjew M."/>
            <person name="Finn R."/>
            <person name="Kale V."/>
            <person name="Holt S."/>
            <person name="Cochrane G."/>
            <person name="Meng A."/>
            <person name="Brown T."/>
            <person name="Cohen L."/>
        </authorList>
    </citation>
    <scope>NUCLEOTIDE SEQUENCE</scope>
</reference>
<name>A0A7S1AEL6_NOCSC</name>
<evidence type="ECO:0000256" key="1">
    <source>
        <dbReference type="ARBA" id="ARBA00022741"/>
    </source>
</evidence>
<evidence type="ECO:0000313" key="10">
    <source>
        <dbReference type="EMBL" id="CAD8850921.1"/>
    </source>
</evidence>
<dbReference type="InterPro" id="IPR019821">
    <property type="entry name" value="Kinesin_motor_CS"/>
</dbReference>
<dbReference type="InterPro" id="IPR001752">
    <property type="entry name" value="Kinesin_motor_dom"/>
</dbReference>
<evidence type="ECO:0000256" key="3">
    <source>
        <dbReference type="ARBA" id="ARBA00023054"/>
    </source>
</evidence>
<evidence type="ECO:0000256" key="7">
    <source>
        <dbReference type="SAM" id="Coils"/>
    </source>
</evidence>
<dbReference type="Pfam" id="PF00225">
    <property type="entry name" value="Kinesin"/>
    <property type="match status" value="1"/>
</dbReference>
<dbReference type="GO" id="GO:0005874">
    <property type="term" value="C:microtubule"/>
    <property type="evidence" value="ECO:0007669"/>
    <property type="project" value="UniProtKB-KW"/>
</dbReference>
<protein>
    <recommendedName>
        <fullName evidence="6">Kinesin-like protein</fullName>
    </recommendedName>
</protein>
<dbReference type="InterPro" id="IPR027417">
    <property type="entry name" value="P-loop_NTPase"/>
</dbReference>
<evidence type="ECO:0000256" key="2">
    <source>
        <dbReference type="ARBA" id="ARBA00022840"/>
    </source>
</evidence>
<dbReference type="InterPro" id="IPR036961">
    <property type="entry name" value="Kinesin_motor_dom_sf"/>
</dbReference>
<proteinExistence type="inferred from homology"/>
<feature type="binding site" evidence="5">
    <location>
        <begin position="109"/>
        <end position="116"/>
    </location>
    <ligand>
        <name>ATP</name>
        <dbReference type="ChEBI" id="CHEBI:30616"/>
    </ligand>
</feature>
<dbReference type="PANTHER" id="PTHR47968:SF75">
    <property type="entry name" value="CENTROMERE-ASSOCIATED PROTEIN E"/>
    <property type="match status" value="1"/>
</dbReference>
<feature type="coiled-coil region" evidence="7">
    <location>
        <begin position="387"/>
        <end position="414"/>
    </location>
</feature>
<evidence type="ECO:0000259" key="9">
    <source>
        <dbReference type="PROSITE" id="PS50067"/>
    </source>
</evidence>
<evidence type="ECO:0000256" key="5">
    <source>
        <dbReference type="PROSITE-ProRule" id="PRU00283"/>
    </source>
</evidence>
<dbReference type="Gene3D" id="3.40.850.10">
    <property type="entry name" value="Kinesin motor domain"/>
    <property type="match status" value="1"/>
</dbReference>
<evidence type="ECO:0000256" key="8">
    <source>
        <dbReference type="SAM" id="MobiDB-lite"/>
    </source>
</evidence>
<dbReference type="PANTHER" id="PTHR47968">
    <property type="entry name" value="CENTROMERE PROTEIN E"/>
    <property type="match status" value="1"/>
</dbReference>
<dbReference type="GO" id="GO:0005524">
    <property type="term" value="F:ATP binding"/>
    <property type="evidence" value="ECO:0007669"/>
    <property type="project" value="UniProtKB-UniRule"/>
</dbReference>
<keyword evidence="2 5" id="KW-0067">ATP-binding</keyword>
<dbReference type="EMBL" id="HBFQ01035826">
    <property type="protein sequence ID" value="CAD8850921.1"/>
    <property type="molecule type" value="Transcribed_RNA"/>
</dbReference>
<comment type="similarity">
    <text evidence="5 6">Belongs to the TRAFAC class myosin-kinesin ATPase superfamily. Kinesin family.</text>
</comment>
<dbReference type="PROSITE" id="PS00411">
    <property type="entry name" value="KINESIN_MOTOR_1"/>
    <property type="match status" value="1"/>
</dbReference>
<dbReference type="AlphaFoldDB" id="A0A7S1AEL6"/>
<keyword evidence="1 5" id="KW-0547">Nucleotide-binding</keyword>
<dbReference type="GO" id="GO:0003777">
    <property type="term" value="F:microtubule motor activity"/>
    <property type="evidence" value="ECO:0007669"/>
    <property type="project" value="InterPro"/>
</dbReference>
<keyword evidence="3 7" id="KW-0175">Coiled coil</keyword>
<dbReference type="PROSITE" id="PS50067">
    <property type="entry name" value="KINESIN_MOTOR_2"/>
    <property type="match status" value="1"/>
</dbReference>
<dbReference type="PRINTS" id="PR00380">
    <property type="entry name" value="KINESINHEAVY"/>
</dbReference>
<sequence>MAQVALVQVGSYARAVRVRGTVLGMDSQARRVSVAARLRPAFGAELTEEVPWLADGSRRSVTDRRTGDTWTFDHVFGPEAANGDVYSSCCAEVVRAFCNGVNGTVLAYGQTCAGKTHTMQDAGGVVPRAVEEIFSSMQRTEREFVLTASYLEIYNEQVSDLLAEKEVNLLEGPQGLVMQNMSSVLSSTVEDVLDCVSTGQRKRQVGETSANVASSRSHSILLLNLESRQEGEEGVRCSQLSLVDLAGSEGMRNVEHSSKELRRESSFINKSLLALTSVINALSERGSKETRVGFRDSKLTRILQSSLGGNAQTVMICALAPGAMSRNETRSTLDFASRASKVENKVCVNFRSTVSAQWEEGRSKILERELSELRAALEAQNGGSGGVAELTEENAALRKKIERLQSVFSNADSRSVLVAPTPCRLRRQSAPARPEVVDDCPPLQYTPRPDAKHRRRAGWTVPAKKAVSSELRQPGWRSQRNFRGDTPPQPPDQTRRALSSAMESCAALSAQGEEDETETRRSSRADTGDVDSLCAISALCSQAKLEDAHSVETLTSSSKDFQGLLAHGVCRVDSECPDVEPAGTEWEIEASTVAETSSDGSGAERASFRVLADGTQAGADDDHENGLAPQVCVGFERAQLMSLAMLVLARWRSVCLEARVHSAEQRLAAAPWPVQAGGILPSAREAVEEAHLRCPRSPQESRDVHAEQGDYYRARGLCPDICGLPVGRVTTAVVCAIL</sequence>
<dbReference type="InterPro" id="IPR027640">
    <property type="entry name" value="Kinesin-like_fam"/>
</dbReference>
<dbReference type="SMART" id="SM00129">
    <property type="entry name" value="KISc"/>
    <property type="match status" value="1"/>
</dbReference>
<dbReference type="GO" id="GO:0007018">
    <property type="term" value="P:microtubule-based movement"/>
    <property type="evidence" value="ECO:0007669"/>
    <property type="project" value="InterPro"/>
</dbReference>
<dbReference type="SUPFAM" id="SSF52540">
    <property type="entry name" value="P-loop containing nucleoside triphosphate hydrolases"/>
    <property type="match status" value="1"/>
</dbReference>
<dbReference type="GO" id="GO:0008017">
    <property type="term" value="F:microtubule binding"/>
    <property type="evidence" value="ECO:0007669"/>
    <property type="project" value="InterPro"/>
</dbReference>
<evidence type="ECO:0000256" key="4">
    <source>
        <dbReference type="ARBA" id="ARBA00023175"/>
    </source>
</evidence>